<evidence type="ECO:0000313" key="3">
    <source>
        <dbReference type="EMBL" id="SVB88381.1"/>
    </source>
</evidence>
<name>A0A382HPH7_9ZZZZ</name>
<dbReference type="InterPro" id="IPR011604">
    <property type="entry name" value="PDDEXK-like_dom_sf"/>
</dbReference>
<feature type="coiled-coil region" evidence="1">
    <location>
        <begin position="239"/>
        <end position="273"/>
    </location>
</feature>
<dbReference type="AlphaFoldDB" id="A0A382HPH7"/>
<accession>A0A382HPH7</accession>
<dbReference type="SUPFAM" id="SSF52980">
    <property type="entry name" value="Restriction endonuclease-like"/>
    <property type="match status" value="1"/>
</dbReference>
<feature type="domain" description="YqaJ viral recombinase" evidence="2">
    <location>
        <begin position="7"/>
        <end position="143"/>
    </location>
</feature>
<protein>
    <recommendedName>
        <fullName evidence="2">YqaJ viral recombinase domain-containing protein</fullName>
    </recommendedName>
</protein>
<dbReference type="InterPro" id="IPR011335">
    <property type="entry name" value="Restrct_endonuc-II-like"/>
</dbReference>
<sequence length="330" mass="37697">MKQKYSRLGYFSASQSPALLGIYSSATQVFEEMRQEQPKDLSTTKSWDKIVLGRLIEDWIGDYASEMIEVDVFNDPYMIGNRKNSWICCNKDFHLVENDTYRGRWAMETKSTSNWQVRKQLGVSGGADTVPQYYIQIQHQCLVDDLDGCINPVLIIKDPSAIPMAVDAIESGEDVGDVMSDVPHYMNWYVVKRDEEVISELKDHLIRMREIFHQGGQPPIDGSDATSKVLRNKERSGGLALADEEVMELIDKIKIKKDQIKTEQESVKEIENSLLSMLGDHEGYQYEGSSVMSVKQVESNRFNSTQFKKDNPDLARDYNIQSTYTKVEYG</sequence>
<proteinExistence type="predicted"/>
<evidence type="ECO:0000256" key="1">
    <source>
        <dbReference type="SAM" id="Coils"/>
    </source>
</evidence>
<dbReference type="Pfam" id="PF09588">
    <property type="entry name" value="YqaJ"/>
    <property type="match status" value="1"/>
</dbReference>
<dbReference type="Gene3D" id="3.90.320.10">
    <property type="match status" value="1"/>
</dbReference>
<reference evidence="3" key="1">
    <citation type="submission" date="2018-05" db="EMBL/GenBank/DDBJ databases">
        <authorList>
            <person name="Lanie J.A."/>
            <person name="Ng W.-L."/>
            <person name="Kazmierczak K.M."/>
            <person name="Andrzejewski T.M."/>
            <person name="Davidsen T.M."/>
            <person name="Wayne K.J."/>
            <person name="Tettelin H."/>
            <person name="Glass J.I."/>
            <person name="Rusch D."/>
            <person name="Podicherti R."/>
            <person name="Tsui H.-C.T."/>
            <person name="Winkler M.E."/>
        </authorList>
    </citation>
    <scope>NUCLEOTIDE SEQUENCE</scope>
</reference>
<dbReference type="EMBL" id="UINC01062103">
    <property type="protein sequence ID" value="SVB88381.1"/>
    <property type="molecule type" value="Genomic_DNA"/>
</dbReference>
<evidence type="ECO:0000259" key="2">
    <source>
        <dbReference type="Pfam" id="PF09588"/>
    </source>
</evidence>
<gene>
    <name evidence="3" type="ORF">METZ01_LOCUS241235</name>
</gene>
<dbReference type="InterPro" id="IPR019080">
    <property type="entry name" value="YqaJ_viral_recombinase"/>
</dbReference>
<organism evidence="3">
    <name type="scientific">marine metagenome</name>
    <dbReference type="NCBI Taxonomy" id="408172"/>
    <lineage>
        <taxon>unclassified sequences</taxon>
        <taxon>metagenomes</taxon>
        <taxon>ecological metagenomes</taxon>
    </lineage>
</organism>
<keyword evidence="1" id="KW-0175">Coiled coil</keyword>